<protein>
    <submittedName>
        <fullName evidence="2">Uncharacterized protein</fullName>
    </submittedName>
</protein>
<dbReference type="AlphaFoldDB" id="A0A1I0ZGX2"/>
<name>A0A1I0ZGX2_9FLAO</name>
<dbReference type="STRING" id="498292.SAMN05660845_2203"/>
<dbReference type="Proteomes" id="UP000199604">
    <property type="component" value="Unassembled WGS sequence"/>
</dbReference>
<sequence>MKQATQFAMIGAGILILIRIFYIIISFGFFQNLYNFSIVTNVLDLTASIAIFNFFYVLHEKQNDKSSSDE</sequence>
<dbReference type="RefSeq" id="WP_091477165.1">
    <property type="nucleotide sequence ID" value="NZ_FOJT01000005.1"/>
</dbReference>
<keyword evidence="1" id="KW-1133">Transmembrane helix</keyword>
<feature type="transmembrane region" description="Helical" evidence="1">
    <location>
        <begin position="7"/>
        <end position="30"/>
    </location>
</feature>
<keyword evidence="3" id="KW-1185">Reference proteome</keyword>
<keyword evidence="1" id="KW-0472">Membrane</keyword>
<keyword evidence="1" id="KW-0812">Transmembrane</keyword>
<proteinExistence type="predicted"/>
<reference evidence="3" key="1">
    <citation type="submission" date="2016-10" db="EMBL/GenBank/DDBJ databases">
        <authorList>
            <person name="Varghese N."/>
            <person name="Submissions S."/>
        </authorList>
    </citation>
    <scope>NUCLEOTIDE SEQUENCE [LARGE SCALE GENOMIC DNA]</scope>
    <source>
        <strain evidence="3">DSM 21789</strain>
    </source>
</reference>
<accession>A0A1I0ZGX2</accession>
<gene>
    <name evidence="2" type="ORF">SAMN05660845_2203</name>
</gene>
<feature type="transmembrane region" description="Helical" evidence="1">
    <location>
        <begin position="36"/>
        <end position="58"/>
    </location>
</feature>
<evidence type="ECO:0000313" key="3">
    <source>
        <dbReference type="Proteomes" id="UP000199604"/>
    </source>
</evidence>
<evidence type="ECO:0000313" key="2">
    <source>
        <dbReference type="EMBL" id="SFB23648.1"/>
    </source>
</evidence>
<organism evidence="2 3">
    <name type="scientific">Flavobacterium swingsii</name>
    <dbReference type="NCBI Taxonomy" id="498292"/>
    <lineage>
        <taxon>Bacteria</taxon>
        <taxon>Pseudomonadati</taxon>
        <taxon>Bacteroidota</taxon>
        <taxon>Flavobacteriia</taxon>
        <taxon>Flavobacteriales</taxon>
        <taxon>Flavobacteriaceae</taxon>
        <taxon>Flavobacterium</taxon>
    </lineage>
</organism>
<dbReference type="EMBL" id="FOJT01000005">
    <property type="protein sequence ID" value="SFB23648.1"/>
    <property type="molecule type" value="Genomic_DNA"/>
</dbReference>
<evidence type="ECO:0000256" key="1">
    <source>
        <dbReference type="SAM" id="Phobius"/>
    </source>
</evidence>